<dbReference type="EMBL" id="NBNE01022738">
    <property type="protein sequence ID" value="OWY90515.1"/>
    <property type="molecule type" value="Genomic_DNA"/>
</dbReference>
<keyword evidence="2" id="KW-1185">Reference proteome</keyword>
<feature type="non-terminal residue" evidence="1">
    <location>
        <position position="1"/>
    </location>
</feature>
<dbReference type="Proteomes" id="UP000198211">
    <property type="component" value="Unassembled WGS sequence"/>
</dbReference>
<proteinExistence type="predicted"/>
<evidence type="ECO:0000313" key="1">
    <source>
        <dbReference type="EMBL" id="OWY90515.1"/>
    </source>
</evidence>
<comment type="caution">
    <text evidence="1">The sequence shown here is derived from an EMBL/GenBank/DDBJ whole genome shotgun (WGS) entry which is preliminary data.</text>
</comment>
<gene>
    <name evidence="1" type="ORF">PHMEG_00041331</name>
</gene>
<dbReference type="AlphaFoldDB" id="A0A225UBT9"/>
<protein>
    <submittedName>
        <fullName evidence="1">Pol Polyprotein</fullName>
    </submittedName>
</protein>
<organism evidence="1 2">
    <name type="scientific">Phytophthora megakarya</name>
    <dbReference type="NCBI Taxonomy" id="4795"/>
    <lineage>
        <taxon>Eukaryota</taxon>
        <taxon>Sar</taxon>
        <taxon>Stramenopiles</taxon>
        <taxon>Oomycota</taxon>
        <taxon>Peronosporomycetes</taxon>
        <taxon>Peronosporales</taxon>
        <taxon>Peronosporaceae</taxon>
        <taxon>Phytophthora</taxon>
    </lineage>
</organism>
<evidence type="ECO:0000313" key="2">
    <source>
        <dbReference type="Proteomes" id="UP000198211"/>
    </source>
</evidence>
<reference evidence="2" key="1">
    <citation type="submission" date="2017-03" db="EMBL/GenBank/DDBJ databases">
        <title>Phytopthora megakarya and P. palmivora, two closely related causual agents of cacao black pod achieved similar genome size and gene model numbers by different mechanisms.</title>
        <authorList>
            <person name="Ali S."/>
            <person name="Shao J."/>
            <person name="Larry D.J."/>
            <person name="Kronmiller B."/>
            <person name="Shen D."/>
            <person name="Strem M.D."/>
            <person name="Melnick R.L."/>
            <person name="Guiltinan M.J."/>
            <person name="Tyler B.M."/>
            <person name="Meinhardt L.W."/>
            <person name="Bailey B.A."/>
        </authorList>
    </citation>
    <scope>NUCLEOTIDE SEQUENCE [LARGE SCALE GENOMIC DNA]</scope>
    <source>
        <strain evidence="2">zdho120</strain>
    </source>
</reference>
<dbReference type="OrthoDB" id="10542378at2759"/>
<accession>A0A225UBT9</accession>
<sequence>VMKLYCAGSGTLVNLDKSQLVAFHGVVILAQNTPFGVGTSDSVNYLGIPVGPGVDADAVCGSLEAKVCARMCRWGIRARTYRGRLLILNAMVLSVLWHFTPHFDLPVAMIRWLQSLVEQYLLTRRGEVGRRFVKLAKPSICHVSFTSDGLQIPRLTATISTQRVLLLQQHYWMSPAELWKRTSTAVLDTILPRELQLSPFDFLGCQFSQRLHVLPIIVIPTWWQSSWSIYASLSTSGQQRRATTALSKQLYCTLICGTVPIPNFNSSGNQAYGVH</sequence>
<name>A0A225UBT9_9STRA</name>